<reference evidence="1" key="1">
    <citation type="submission" date="2022-10" db="EMBL/GenBank/DDBJ databases">
        <authorList>
            <person name="Koch H."/>
        </authorList>
    </citation>
    <scope>NUCLEOTIDE SEQUENCE</scope>
    <source>
        <strain evidence="1">DNF</strain>
    </source>
</reference>
<protein>
    <submittedName>
        <fullName evidence="1">Uncharacterized protein</fullName>
    </submittedName>
</protein>
<dbReference type="Proteomes" id="UP001179121">
    <property type="component" value="Chromosome"/>
</dbReference>
<dbReference type="AlphaFoldDB" id="A0AA86T3Z8"/>
<proteinExistence type="predicted"/>
<accession>A0AA86T3Z8</accession>
<gene>
    <name evidence="1" type="ORF">DNFV4_00322</name>
</gene>
<dbReference type="KEGG" id="nti:DNFV4_00322"/>
<sequence>MISELLQTSALTQEIIQYLSRERSASELEEWLVGNLQDILDSGDHKAIEIANQVDALLIEKGEQLLSEDQFRDSVYALLIEKGLPAEFNSSASGNTVIHTEPMILAPTIYFRVSHSFSQAGAGK</sequence>
<organism evidence="1 2">
    <name type="scientific">Nitrospira tepida</name>
    <dbReference type="NCBI Taxonomy" id="2973512"/>
    <lineage>
        <taxon>Bacteria</taxon>
        <taxon>Pseudomonadati</taxon>
        <taxon>Nitrospirota</taxon>
        <taxon>Nitrospiria</taxon>
        <taxon>Nitrospirales</taxon>
        <taxon>Nitrospiraceae</taxon>
        <taxon>Nitrospira</taxon>
    </lineage>
</organism>
<evidence type="ECO:0000313" key="1">
    <source>
        <dbReference type="EMBL" id="CAI4029902.1"/>
    </source>
</evidence>
<dbReference type="EMBL" id="OX365700">
    <property type="protein sequence ID" value="CAI4029902.1"/>
    <property type="molecule type" value="Genomic_DNA"/>
</dbReference>
<name>A0AA86T3Z8_9BACT</name>
<dbReference type="RefSeq" id="WP_289266920.1">
    <property type="nucleotide sequence ID" value="NZ_OX365700.1"/>
</dbReference>
<keyword evidence="2" id="KW-1185">Reference proteome</keyword>
<evidence type="ECO:0000313" key="2">
    <source>
        <dbReference type="Proteomes" id="UP001179121"/>
    </source>
</evidence>